<feature type="compositionally biased region" description="Low complexity" evidence="1">
    <location>
        <begin position="1"/>
        <end position="10"/>
    </location>
</feature>
<feature type="region of interest" description="Disordered" evidence="1">
    <location>
        <begin position="1"/>
        <end position="26"/>
    </location>
</feature>
<dbReference type="InterPro" id="IPR015946">
    <property type="entry name" value="KH_dom-like_a/b"/>
</dbReference>
<dbReference type="STRING" id="471853.Bcav_2855"/>
<dbReference type="Proteomes" id="UP000007962">
    <property type="component" value="Chromosome"/>
</dbReference>
<dbReference type="KEGG" id="bcv:Bcav_2855"/>
<evidence type="ECO:0000313" key="2">
    <source>
        <dbReference type="EMBL" id="ACQ81100.1"/>
    </source>
</evidence>
<dbReference type="InterPro" id="IPR003718">
    <property type="entry name" value="OsmC/Ohr_fam"/>
</dbReference>
<keyword evidence="3" id="KW-1185">Reference proteome</keyword>
<protein>
    <submittedName>
        <fullName evidence="2">OsmC family protein</fullName>
    </submittedName>
</protein>
<dbReference type="InterPro" id="IPR036102">
    <property type="entry name" value="OsmC/Ohrsf"/>
</dbReference>
<evidence type="ECO:0000256" key="1">
    <source>
        <dbReference type="SAM" id="MobiDB-lite"/>
    </source>
</evidence>
<reference evidence="2 3" key="1">
    <citation type="journal article" date="2009" name="Stand. Genomic Sci.">
        <title>Complete genome sequence of Beutenbergia cavernae type strain (HKI 0122).</title>
        <authorList>
            <person name="Land M."/>
            <person name="Pukall R."/>
            <person name="Abt B."/>
            <person name="Goker M."/>
            <person name="Rohde M."/>
            <person name="Glavina Del Rio T."/>
            <person name="Tice H."/>
            <person name="Copeland A."/>
            <person name="Cheng J.F."/>
            <person name="Lucas S."/>
            <person name="Chen F."/>
            <person name="Nolan M."/>
            <person name="Bruce D."/>
            <person name="Goodwin L."/>
            <person name="Pitluck S."/>
            <person name="Ivanova N."/>
            <person name="Mavromatis K."/>
            <person name="Ovchinnikova G."/>
            <person name="Pati A."/>
            <person name="Chen A."/>
            <person name="Palaniappan K."/>
            <person name="Hauser L."/>
            <person name="Chang Y.J."/>
            <person name="Jefferies C.C."/>
            <person name="Saunders E."/>
            <person name="Brettin T."/>
            <person name="Detter J.C."/>
            <person name="Han C."/>
            <person name="Chain P."/>
            <person name="Bristow J."/>
            <person name="Eisen J.A."/>
            <person name="Markowitz V."/>
            <person name="Hugenholtz P."/>
            <person name="Kyrpides N.C."/>
            <person name="Klenk H.P."/>
            <person name="Lapidus A."/>
        </authorList>
    </citation>
    <scope>NUCLEOTIDE SEQUENCE [LARGE SCALE GENOMIC DNA]</scope>
    <source>
        <strain evidence="3">ATCC BAA-8 / DSM 12333 / NBRC 16432</strain>
    </source>
</reference>
<dbReference type="EMBL" id="CP001618">
    <property type="protein sequence ID" value="ACQ81100.1"/>
    <property type="molecule type" value="Genomic_DNA"/>
</dbReference>
<gene>
    <name evidence="2" type="ordered locus">Bcav_2855</name>
</gene>
<evidence type="ECO:0000313" key="3">
    <source>
        <dbReference type="Proteomes" id="UP000007962"/>
    </source>
</evidence>
<dbReference type="RefSeq" id="WP_015883340.1">
    <property type="nucleotide sequence ID" value="NC_012669.1"/>
</dbReference>
<dbReference type="HOGENOM" id="CLU_114057_0_0_11"/>
<dbReference type="eggNOG" id="COG1765">
    <property type="taxonomic scope" value="Bacteria"/>
</dbReference>
<organism evidence="2 3">
    <name type="scientific">Beutenbergia cavernae (strain ATCC BAA-8 / DSM 12333 / CCUG 43141 / JCM 11478 / NBRC 16432 / NCIMB 13614 / HKI 0122)</name>
    <dbReference type="NCBI Taxonomy" id="471853"/>
    <lineage>
        <taxon>Bacteria</taxon>
        <taxon>Bacillati</taxon>
        <taxon>Actinomycetota</taxon>
        <taxon>Actinomycetes</taxon>
        <taxon>Micrococcales</taxon>
        <taxon>Beutenbergiaceae</taxon>
        <taxon>Beutenbergia</taxon>
    </lineage>
</organism>
<dbReference type="SUPFAM" id="SSF82784">
    <property type="entry name" value="OsmC-like"/>
    <property type="match status" value="1"/>
</dbReference>
<name>C5BYY5_BEUC1</name>
<accession>C5BYY5</accession>
<dbReference type="Pfam" id="PF02566">
    <property type="entry name" value="OsmC"/>
    <property type="match status" value="1"/>
</dbReference>
<proteinExistence type="predicted"/>
<dbReference type="OrthoDB" id="4703953at2"/>
<dbReference type="Gene3D" id="3.30.300.20">
    <property type="match status" value="1"/>
</dbReference>
<dbReference type="AlphaFoldDB" id="C5BYY5"/>
<sequence length="158" mass="16602">MTTSNATPDAPETPEPESTHTFETLWTERVGARTYVGRNERGGEVRIGPQELAGAFTPGELLAIALAGCTGMSADSPIARRLGDDVAISVGATRIKDVPGNRYGQISLEIVVDAASLDEAGRAQLQNVARRAVDSQCTVGRSIEPPGVHVDLAFSDEG</sequence>